<dbReference type="InterPro" id="IPR036179">
    <property type="entry name" value="Ig-like_dom_sf"/>
</dbReference>
<dbReference type="PROSITE" id="PS00022">
    <property type="entry name" value="EGF_1"/>
    <property type="match status" value="1"/>
</dbReference>
<keyword evidence="1" id="KW-1015">Disulfide bond</keyword>
<comment type="caution">
    <text evidence="1">Lacks conserved residue(s) required for the propagation of feature annotation.</text>
</comment>
<dbReference type="Gene3D" id="2.60.40.10">
    <property type="entry name" value="Immunoglobulins"/>
    <property type="match status" value="1"/>
</dbReference>
<accession>A0A814GSJ0</accession>
<evidence type="ECO:0000259" key="2">
    <source>
        <dbReference type="PROSITE" id="PS50026"/>
    </source>
</evidence>
<dbReference type="InterPro" id="IPR013783">
    <property type="entry name" value="Ig-like_fold"/>
</dbReference>
<dbReference type="PROSITE" id="PS50026">
    <property type="entry name" value="EGF_3"/>
    <property type="match status" value="1"/>
</dbReference>
<evidence type="ECO:0000256" key="1">
    <source>
        <dbReference type="PROSITE-ProRule" id="PRU00076"/>
    </source>
</evidence>
<dbReference type="Proteomes" id="UP000663879">
    <property type="component" value="Unassembled WGS sequence"/>
</dbReference>
<dbReference type="PROSITE" id="PS50835">
    <property type="entry name" value="IG_LIKE"/>
    <property type="match status" value="1"/>
</dbReference>
<dbReference type="EMBL" id="CAJNOC010003849">
    <property type="protein sequence ID" value="CAF1000145.1"/>
    <property type="molecule type" value="Genomic_DNA"/>
</dbReference>
<feature type="domain" description="EGF-like" evidence="2">
    <location>
        <begin position="388"/>
        <end position="440"/>
    </location>
</feature>
<dbReference type="SUPFAM" id="SSF48726">
    <property type="entry name" value="Immunoglobulin"/>
    <property type="match status" value="1"/>
</dbReference>
<dbReference type="InterPro" id="IPR000742">
    <property type="entry name" value="EGF"/>
</dbReference>
<evidence type="ECO:0000313" key="4">
    <source>
        <dbReference type="EMBL" id="CAF1000145.1"/>
    </source>
</evidence>
<reference evidence="4" key="1">
    <citation type="submission" date="2021-02" db="EMBL/GenBank/DDBJ databases">
        <authorList>
            <person name="Nowell W R."/>
        </authorList>
    </citation>
    <scope>NUCLEOTIDE SEQUENCE</scope>
    <source>
        <strain evidence="4">Ploen Becks lab</strain>
    </source>
</reference>
<evidence type="ECO:0008006" key="6">
    <source>
        <dbReference type="Google" id="ProtNLM"/>
    </source>
</evidence>
<name>A0A814GSJ0_9BILA</name>
<dbReference type="InterPro" id="IPR003599">
    <property type="entry name" value="Ig_sub"/>
</dbReference>
<sequence>MKIIFKFLSNYFIIAIINLILRNQSKTYVLTLNDKLFGEYGRLRHLKMDQNECLLDEHEPLIVKSLLSPTILIATALEKFKYYSSHSDKRKTRLKSYSILFQIKKILKYENLVNNTYNKSNELYNISSQDEYSMQINLNSFFLVENITPSHDESCLSTDIKLSMNYILFLSGQNRTISLDKRRFFTYPIRLSLLNKTTKRLKRIVKSSGGGNTRQSIFIRMPIFSIYTKPVNYDKQIESEISLNLNSSNRIETRLVIDKTVKATLNKTIHIECKLTGLNYTQINWLKSTDNNSFLIQNSFKYFINSNFLTVFNFHPSDQADYYCFTYTYHNGDIFSEKLIYDSIKLNLDSNKLVKSSTSKISTTTRKKWLKTSTKRDFRLEAKTTIKKFIPCDSKENECQNGGECLKTNPLFYKDNIGLYNLIKAKFCICKEFYEGPYCEFELSRNLKISHDDIPGNSKMTQLFMNVSFLTHS</sequence>
<keyword evidence="1" id="KW-0245">EGF-like domain</keyword>
<organism evidence="4 5">
    <name type="scientific">Brachionus calyciflorus</name>
    <dbReference type="NCBI Taxonomy" id="104777"/>
    <lineage>
        <taxon>Eukaryota</taxon>
        <taxon>Metazoa</taxon>
        <taxon>Spiralia</taxon>
        <taxon>Gnathifera</taxon>
        <taxon>Rotifera</taxon>
        <taxon>Eurotatoria</taxon>
        <taxon>Monogononta</taxon>
        <taxon>Pseudotrocha</taxon>
        <taxon>Ploima</taxon>
        <taxon>Brachionidae</taxon>
        <taxon>Brachionus</taxon>
    </lineage>
</organism>
<dbReference type="InterPro" id="IPR007110">
    <property type="entry name" value="Ig-like_dom"/>
</dbReference>
<feature type="domain" description="Ig-like" evidence="3">
    <location>
        <begin position="222"/>
        <end position="324"/>
    </location>
</feature>
<evidence type="ECO:0000259" key="3">
    <source>
        <dbReference type="PROSITE" id="PS50835"/>
    </source>
</evidence>
<proteinExistence type="predicted"/>
<evidence type="ECO:0000313" key="5">
    <source>
        <dbReference type="Proteomes" id="UP000663879"/>
    </source>
</evidence>
<protein>
    <recommendedName>
        <fullName evidence="6">Ig-like domain-containing protein</fullName>
    </recommendedName>
</protein>
<keyword evidence="5" id="KW-1185">Reference proteome</keyword>
<comment type="caution">
    <text evidence="4">The sequence shown here is derived from an EMBL/GenBank/DDBJ whole genome shotgun (WGS) entry which is preliminary data.</text>
</comment>
<dbReference type="OrthoDB" id="10542996at2759"/>
<feature type="disulfide bond" evidence="1">
    <location>
        <begin position="430"/>
        <end position="439"/>
    </location>
</feature>
<gene>
    <name evidence="4" type="ORF">OXX778_LOCUS16363</name>
</gene>
<dbReference type="AlphaFoldDB" id="A0A814GSJ0"/>
<dbReference type="Gene3D" id="2.10.25.10">
    <property type="entry name" value="Laminin"/>
    <property type="match status" value="1"/>
</dbReference>
<dbReference type="CDD" id="cd00054">
    <property type="entry name" value="EGF_CA"/>
    <property type="match status" value="1"/>
</dbReference>
<dbReference type="SMART" id="SM00409">
    <property type="entry name" value="IG"/>
    <property type="match status" value="1"/>
</dbReference>